<dbReference type="PATRIC" id="fig|657309.4.peg.2000"/>
<dbReference type="Pfam" id="PF16396">
    <property type="entry name" value="DUF5005"/>
    <property type="match status" value="1"/>
</dbReference>
<dbReference type="Proteomes" id="UP000008795">
    <property type="component" value="Chromosome"/>
</dbReference>
<sequence>MNINMNRYKNGKIFSLFLMCGILGACDKFEAIPLEYKSTPLEEAQEEVLNTIDPAWELELMETNGYVMAFKDKKYDKLFTRTLGWNGGDGVLTTLLPDGNAFWSFNDSFYGVVEGETRARKDCSFPRNSIMVQTPGDEEENLVWLADFVQTTTPEAPRYYQARTHIRHPKASLSDDKIQEGEIDQDWLYWAGDATVCNNKLQVLWNGVDNTNPDALMRHEGICLATYSLEGTPGDDNYMKLISADHHFNDVDIYGYGSTLWEDEDGHIYLYGSYNNYDMIVARTARHDLTSPWEYYVGDEQGNFSWQNTYPTEEEVKRSRIQETDCSMPWVFKKGDTYYMLAQAKWFGREMYIFRSDKPYGPFVDCKRLFGFSDFLDKLGDQTYQNLYMINLHPHLSRNGELVFSTNTDPKNFWDNFNAVGSADYYRPYFYRVYNWERVYEE</sequence>
<dbReference type="AlphaFoldDB" id="D6D179"/>
<dbReference type="EMBL" id="FP929033">
    <property type="protein sequence ID" value="CBK68181.1"/>
    <property type="molecule type" value="Genomic_DNA"/>
</dbReference>
<proteinExistence type="predicted"/>
<protein>
    <recommendedName>
        <fullName evidence="3">DUF5005 domain-containing protein</fullName>
    </recommendedName>
</protein>
<accession>D6D179</accession>
<name>D6D179_9BACE</name>
<dbReference type="SUPFAM" id="SSF75005">
    <property type="entry name" value="Arabinanase/levansucrase/invertase"/>
    <property type="match status" value="1"/>
</dbReference>
<dbReference type="Gene3D" id="2.115.10.20">
    <property type="entry name" value="Glycosyl hydrolase domain, family 43"/>
    <property type="match status" value="1"/>
</dbReference>
<organism evidence="1 2">
    <name type="scientific">Bacteroides xylanisolvens XB1A</name>
    <dbReference type="NCBI Taxonomy" id="657309"/>
    <lineage>
        <taxon>Bacteria</taxon>
        <taxon>Pseudomonadati</taxon>
        <taxon>Bacteroidota</taxon>
        <taxon>Bacteroidia</taxon>
        <taxon>Bacteroidales</taxon>
        <taxon>Bacteroidaceae</taxon>
        <taxon>Bacteroides</taxon>
    </lineage>
</organism>
<evidence type="ECO:0008006" key="3">
    <source>
        <dbReference type="Google" id="ProtNLM"/>
    </source>
</evidence>
<dbReference type="InterPro" id="IPR023296">
    <property type="entry name" value="Glyco_hydro_beta-prop_sf"/>
</dbReference>
<reference evidence="1 2" key="1">
    <citation type="submission" date="2010-03" db="EMBL/GenBank/DDBJ databases">
        <title>The genome sequence of Bacteriodes xylanisolvens XB1A.</title>
        <authorList>
            <consortium name="metaHIT consortium -- http://www.metahit.eu/"/>
            <person name="Pajon A."/>
            <person name="Turner K."/>
            <person name="Parkhill J."/>
            <person name="Bernalier A."/>
        </authorList>
    </citation>
    <scope>NUCLEOTIDE SEQUENCE [LARGE SCALE GENOMIC DNA]</scope>
    <source>
        <strain evidence="1 2">XB1A</strain>
    </source>
</reference>
<gene>
    <name evidence="1" type="ORF">BXY_31740</name>
</gene>
<dbReference type="KEGG" id="bxy:BXY_31740"/>
<dbReference type="HOGENOM" id="CLU_631151_0_0_10"/>
<reference evidence="1 2" key="2">
    <citation type="submission" date="2010-03" db="EMBL/GenBank/DDBJ databases">
        <authorList>
            <person name="Pajon A."/>
        </authorList>
    </citation>
    <scope>NUCLEOTIDE SEQUENCE [LARGE SCALE GENOMIC DNA]</scope>
    <source>
        <strain evidence="1 2">XB1A</strain>
    </source>
</reference>
<evidence type="ECO:0000313" key="2">
    <source>
        <dbReference type="Proteomes" id="UP000008795"/>
    </source>
</evidence>
<dbReference type="eggNOG" id="ENOG5032RTS">
    <property type="taxonomic scope" value="Bacteria"/>
</dbReference>
<dbReference type="PROSITE" id="PS51257">
    <property type="entry name" value="PROKAR_LIPOPROTEIN"/>
    <property type="match status" value="1"/>
</dbReference>
<dbReference type="InterPro" id="IPR032169">
    <property type="entry name" value="DUF5005"/>
</dbReference>
<evidence type="ECO:0000313" key="1">
    <source>
        <dbReference type="EMBL" id="CBK68181.1"/>
    </source>
</evidence>